<dbReference type="InterPro" id="IPR018760">
    <property type="entry name" value="DUF2326"/>
</dbReference>
<dbReference type="AlphaFoldDB" id="A0A5S3XZ91"/>
<feature type="domain" description="DUF2326" evidence="1">
    <location>
        <begin position="6"/>
        <end position="84"/>
    </location>
</feature>
<name>A0A5S3XZ91_9GAMM</name>
<gene>
    <name evidence="2" type="ORF">CWC05_24075</name>
</gene>
<protein>
    <submittedName>
        <fullName evidence="2">DUF2326 domain-containing protein</fullName>
    </submittedName>
</protein>
<dbReference type="EMBL" id="PNCG01001124">
    <property type="protein sequence ID" value="TMP65366.1"/>
    <property type="molecule type" value="Genomic_DNA"/>
</dbReference>
<dbReference type="Pfam" id="PF10088">
    <property type="entry name" value="DUF2326"/>
    <property type="match status" value="1"/>
</dbReference>
<proteinExistence type="predicted"/>
<comment type="caution">
    <text evidence="2">The sequence shown here is derived from an EMBL/GenBank/DDBJ whole genome shotgun (WGS) entry which is preliminary data.</text>
</comment>
<organism evidence="2 3">
    <name type="scientific">Pseudoalteromonas ruthenica</name>
    <dbReference type="NCBI Taxonomy" id="151081"/>
    <lineage>
        <taxon>Bacteria</taxon>
        <taxon>Pseudomonadati</taxon>
        <taxon>Pseudomonadota</taxon>
        <taxon>Gammaproteobacteria</taxon>
        <taxon>Alteromonadales</taxon>
        <taxon>Pseudoalteromonadaceae</taxon>
        <taxon>Pseudoalteromonas</taxon>
    </lineage>
</organism>
<evidence type="ECO:0000259" key="1">
    <source>
        <dbReference type="Pfam" id="PF10088"/>
    </source>
</evidence>
<feature type="non-terminal residue" evidence="2">
    <location>
        <position position="1"/>
    </location>
</feature>
<dbReference type="RefSeq" id="WP_138549512.1">
    <property type="nucleotide sequence ID" value="NZ_PNCG01001124.1"/>
</dbReference>
<accession>A0A5S3XZ91</accession>
<reference evidence="3" key="2">
    <citation type="submission" date="2019-06" db="EMBL/GenBank/DDBJ databases">
        <title>Co-occurence of chitin degradation, pigmentation and bioactivity in marine Pseudoalteromonas.</title>
        <authorList>
            <person name="Sonnenschein E.C."/>
            <person name="Bech P.K."/>
        </authorList>
    </citation>
    <scope>NUCLEOTIDE SEQUENCE [LARGE SCALE GENOMIC DNA]</scope>
    <source>
        <strain evidence="3">S2897</strain>
    </source>
</reference>
<reference evidence="2 3" key="1">
    <citation type="submission" date="2017-12" db="EMBL/GenBank/DDBJ databases">
        <authorList>
            <person name="Paulsen S."/>
            <person name="Gram L.K."/>
        </authorList>
    </citation>
    <scope>NUCLEOTIDE SEQUENCE [LARGE SCALE GENOMIC DNA]</scope>
    <source>
        <strain evidence="2 3">S2897</strain>
    </source>
</reference>
<dbReference type="Proteomes" id="UP000305874">
    <property type="component" value="Unassembled WGS sequence"/>
</dbReference>
<evidence type="ECO:0000313" key="3">
    <source>
        <dbReference type="Proteomes" id="UP000305874"/>
    </source>
</evidence>
<sequence>ISPNSTGGKKKGELSAFDLAYINFVNEKRLKRPTFVIHDSIEDVDVNQVFDIFQNANRSNGQYIVAVLSDKLTNEEFDVFKKESVVLEL</sequence>
<feature type="non-terminal residue" evidence="2">
    <location>
        <position position="89"/>
    </location>
</feature>
<evidence type="ECO:0000313" key="2">
    <source>
        <dbReference type="EMBL" id="TMP65366.1"/>
    </source>
</evidence>